<organism evidence="1 2">
    <name type="scientific">Vitis vinifera</name>
    <name type="common">Grape</name>
    <dbReference type="NCBI Taxonomy" id="29760"/>
    <lineage>
        <taxon>Eukaryota</taxon>
        <taxon>Viridiplantae</taxon>
        <taxon>Streptophyta</taxon>
        <taxon>Embryophyta</taxon>
        <taxon>Tracheophyta</taxon>
        <taxon>Spermatophyta</taxon>
        <taxon>Magnoliopsida</taxon>
        <taxon>eudicotyledons</taxon>
        <taxon>Gunneridae</taxon>
        <taxon>Pentapetalae</taxon>
        <taxon>rosids</taxon>
        <taxon>Vitales</taxon>
        <taxon>Vitaceae</taxon>
        <taxon>Viteae</taxon>
        <taxon>Vitis</taxon>
    </lineage>
</organism>
<sequence>MGEVANSKLVGVLGCRVGSLPTTYLSLPLGAPFKSLQVWDVVEKDYISSSPCGKDNPRQKEEDRLWLNAPFLA</sequence>
<gene>
    <name evidence="1" type="ORF">CK203_023712</name>
</gene>
<proteinExistence type="predicted"/>
<dbReference type="EMBL" id="QGNW01000051">
    <property type="protein sequence ID" value="RVX06411.1"/>
    <property type="molecule type" value="Genomic_DNA"/>
</dbReference>
<evidence type="ECO:0000313" key="1">
    <source>
        <dbReference type="EMBL" id="RVX06411.1"/>
    </source>
</evidence>
<evidence type="ECO:0000313" key="2">
    <source>
        <dbReference type="Proteomes" id="UP000288805"/>
    </source>
</evidence>
<protein>
    <submittedName>
        <fullName evidence="1">Uncharacterized protein</fullName>
    </submittedName>
</protein>
<comment type="caution">
    <text evidence="1">The sequence shown here is derived from an EMBL/GenBank/DDBJ whole genome shotgun (WGS) entry which is preliminary data.</text>
</comment>
<dbReference type="Proteomes" id="UP000288805">
    <property type="component" value="Unassembled WGS sequence"/>
</dbReference>
<reference evidence="1 2" key="1">
    <citation type="journal article" date="2018" name="PLoS Genet.">
        <title>Population sequencing reveals clonal diversity and ancestral inbreeding in the grapevine cultivar Chardonnay.</title>
        <authorList>
            <person name="Roach M.J."/>
            <person name="Johnson D.L."/>
            <person name="Bohlmann J."/>
            <person name="van Vuuren H.J."/>
            <person name="Jones S.J."/>
            <person name="Pretorius I.S."/>
            <person name="Schmidt S.A."/>
            <person name="Borneman A.R."/>
        </authorList>
    </citation>
    <scope>NUCLEOTIDE SEQUENCE [LARGE SCALE GENOMIC DNA]</scope>
    <source>
        <strain evidence="2">cv. Chardonnay</strain>
        <tissue evidence="1">Leaf</tissue>
    </source>
</reference>
<name>A0A438JBS5_VITVI</name>
<accession>A0A438JBS5</accession>
<dbReference type="AlphaFoldDB" id="A0A438JBS5"/>